<proteinExistence type="predicted"/>
<organism evidence="1 2">
    <name type="scientific">Opisthorchis viverrini</name>
    <name type="common">Southeast Asian liver fluke</name>
    <dbReference type="NCBI Taxonomy" id="6198"/>
    <lineage>
        <taxon>Eukaryota</taxon>
        <taxon>Metazoa</taxon>
        <taxon>Spiralia</taxon>
        <taxon>Lophotrochozoa</taxon>
        <taxon>Platyhelminthes</taxon>
        <taxon>Trematoda</taxon>
        <taxon>Digenea</taxon>
        <taxon>Opisthorchiida</taxon>
        <taxon>Opisthorchiata</taxon>
        <taxon>Opisthorchiidae</taxon>
        <taxon>Opisthorchis</taxon>
    </lineage>
</organism>
<evidence type="ECO:0000313" key="2">
    <source>
        <dbReference type="Proteomes" id="UP000243686"/>
    </source>
</evidence>
<accession>A0A1S8WXT8</accession>
<keyword evidence="2" id="KW-1185">Reference proteome</keyword>
<name>A0A1S8WXT8_OPIVI</name>
<gene>
    <name evidence="1" type="ORF">X801_04869</name>
</gene>
<dbReference type="AlphaFoldDB" id="A0A1S8WXT8"/>
<dbReference type="EMBL" id="KV893463">
    <property type="protein sequence ID" value="OON19267.1"/>
    <property type="molecule type" value="Genomic_DNA"/>
</dbReference>
<reference evidence="1 2" key="1">
    <citation type="submission" date="2015-03" db="EMBL/GenBank/DDBJ databases">
        <title>Draft genome of the nematode, Opisthorchis viverrini.</title>
        <authorList>
            <person name="Mitreva M."/>
        </authorList>
    </citation>
    <scope>NUCLEOTIDE SEQUENCE [LARGE SCALE GENOMIC DNA]</scope>
    <source>
        <strain evidence="1">Khon Kaen</strain>
    </source>
</reference>
<evidence type="ECO:0000313" key="1">
    <source>
        <dbReference type="EMBL" id="OON19267.1"/>
    </source>
</evidence>
<protein>
    <submittedName>
        <fullName evidence="1">Uncharacterized protein</fullName>
    </submittedName>
</protein>
<sequence>MRWPANVSRNYKTYIEVTLLDFTTQCHPGSFNPLYVVVMVFHGDGRKAHYGFIANRTVKLYKRVPWCLYKTIPKVRKVQTVTCDNA</sequence>
<dbReference type="Proteomes" id="UP000243686">
    <property type="component" value="Unassembled WGS sequence"/>
</dbReference>